<dbReference type="OrthoDB" id="1211371at2759"/>
<protein>
    <recommendedName>
        <fullName evidence="3">CCHC-type domain-containing protein</fullName>
    </recommendedName>
</protein>
<evidence type="ECO:0000313" key="1">
    <source>
        <dbReference type="EMBL" id="PHT43473.1"/>
    </source>
</evidence>
<sequence length="217" mass="25129">MENADKIDERIWPYLFEIGYEKWSIAYSNVNRSMVMTSDIAESLNSANRVTRELPVKKLLQFMMDLEMKWNNGNRMNAQTTFTELKNKYNTIIRENLFLSDKIKVDRITCPPAMVVLSYTHMNVQSYCASYYTKKNYLKANEFSVIPLPDESMCHIPTKVLDIIVLPPIWKLRPGRPKNSNRGKGIMDYMSAQKVSCGWCGKVGHNQRTCTNAPIRI</sequence>
<proteinExistence type="predicted"/>
<name>A0A2G2WDZ2_CAPBA</name>
<accession>A0A2G2WDZ2</accession>
<comment type="caution">
    <text evidence="1">The sequence shown here is derived from an EMBL/GenBank/DDBJ whole genome shotgun (WGS) entry which is preliminary data.</text>
</comment>
<organism evidence="1 2">
    <name type="scientific">Capsicum baccatum</name>
    <name type="common">Peruvian pepper</name>
    <dbReference type="NCBI Taxonomy" id="33114"/>
    <lineage>
        <taxon>Eukaryota</taxon>
        <taxon>Viridiplantae</taxon>
        <taxon>Streptophyta</taxon>
        <taxon>Embryophyta</taxon>
        <taxon>Tracheophyta</taxon>
        <taxon>Spermatophyta</taxon>
        <taxon>Magnoliopsida</taxon>
        <taxon>eudicotyledons</taxon>
        <taxon>Gunneridae</taxon>
        <taxon>Pentapetalae</taxon>
        <taxon>asterids</taxon>
        <taxon>lamiids</taxon>
        <taxon>Solanales</taxon>
        <taxon>Solanaceae</taxon>
        <taxon>Solanoideae</taxon>
        <taxon>Capsiceae</taxon>
        <taxon>Capsicum</taxon>
    </lineage>
</organism>
<evidence type="ECO:0000313" key="2">
    <source>
        <dbReference type="Proteomes" id="UP000224567"/>
    </source>
</evidence>
<dbReference type="EMBL" id="MLFT02000007">
    <property type="protein sequence ID" value="PHT43473.1"/>
    <property type="molecule type" value="Genomic_DNA"/>
</dbReference>
<dbReference type="Proteomes" id="UP000224567">
    <property type="component" value="Unassembled WGS sequence"/>
</dbReference>
<gene>
    <name evidence="1" type="ORF">CQW23_17498</name>
</gene>
<reference evidence="1 2" key="1">
    <citation type="journal article" date="2017" name="Genome Biol.">
        <title>New reference genome sequences of hot pepper reveal the massive evolution of plant disease-resistance genes by retroduplication.</title>
        <authorList>
            <person name="Kim S."/>
            <person name="Park J."/>
            <person name="Yeom S.I."/>
            <person name="Kim Y.M."/>
            <person name="Seo E."/>
            <person name="Kim K.T."/>
            <person name="Kim M.S."/>
            <person name="Lee J.M."/>
            <person name="Cheong K."/>
            <person name="Shin H.S."/>
            <person name="Kim S.B."/>
            <person name="Han K."/>
            <person name="Lee J."/>
            <person name="Park M."/>
            <person name="Lee H.A."/>
            <person name="Lee H.Y."/>
            <person name="Lee Y."/>
            <person name="Oh S."/>
            <person name="Lee J.H."/>
            <person name="Choi E."/>
            <person name="Choi E."/>
            <person name="Lee S.E."/>
            <person name="Jeon J."/>
            <person name="Kim H."/>
            <person name="Choi G."/>
            <person name="Song H."/>
            <person name="Lee J."/>
            <person name="Lee S.C."/>
            <person name="Kwon J.K."/>
            <person name="Lee H.Y."/>
            <person name="Koo N."/>
            <person name="Hong Y."/>
            <person name="Kim R.W."/>
            <person name="Kang W.H."/>
            <person name="Huh J.H."/>
            <person name="Kang B.C."/>
            <person name="Yang T.J."/>
            <person name="Lee Y.H."/>
            <person name="Bennetzen J.L."/>
            <person name="Choi D."/>
        </authorList>
    </citation>
    <scope>NUCLEOTIDE SEQUENCE [LARGE SCALE GENOMIC DNA]</scope>
    <source>
        <strain evidence="2">cv. PBC81</strain>
    </source>
</reference>
<keyword evidence="2" id="KW-1185">Reference proteome</keyword>
<dbReference type="STRING" id="33114.A0A2G2WDZ2"/>
<reference evidence="2" key="2">
    <citation type="journal article" date="2017" name="J. Anim. Genet.">
        <title>Multiple reference genome sequences of hot pepper reveal the massive evolution of plant disease resistance genes by retroduplication.</title>
        <authorList>
            <person name="Kim S."/>
            <person name="Park J."/>
            <person name="Yeom S.-I."/>
            <person name="Kim Y.-M."/>
            <person name="Seo E."/>
            <person name="Kim K.-T."/>
            <person name="Kim M.-S."/>
            <person name="Lee J.M."/>
            <person name="Cheong K."/>
            <person name="Shin H.-S."/>
            <person name="Kim S.-B."/>
            <person name="Han K."/>
            <person name="Lee J."/>
            <person name="Park M."/>
            <person name="Lee H.-A."/>
            <person name="Lee H.-Y."/>
            <person name="Lee Y."/>
            <person name="Oh S."/>
            <person name="Lee J.H."/>
            <person name="Choi E."/>
            <person name="Choi E."/>
            <person name="Lee S.E."/>
            <person name="Jeon J."/>
            <person name="Kim H."/>
            <person name="Choi G."/>
            <person name="Song H."/>
            <person name="Lee J."/>
            <person name="Lee S.-C."/>
            <person name="Kwon J.-K."/>
            <person name="Lee H.-Y."/>
            <person name="Koo N."/>
            <person name="Hong Y."/>
            <person name="Kim R.W."/>
            <person name="Kang W.-H."/>
            <person name="Huh J.H."/>
            <person name="Kang B.-C."/>
            <person name="Yang T.-J."/>
            <person name="Lee Y.-H."/>
            <person name="Bennetzen J.L."/>
            <person name="Choi D."/>
        </authorList>
    </citation>
    <scope>NUCLEOTIDE SEQUENCE [LARGE SCALE GENOMIC DNA]</scope>
    <source>
        <strain evidence="2">cv. PBC81</strain>
    </source>
</reference>
<evidence type="ECO:0008006" key="3">
    <source>
        <dbReference type="Google" id="ProtNLM"/>
    </source>
</evidence>
<dbReference type="AlphaFoldDB" id="A0A2G2WDZ2"/>